<protein>
    <submittedName>
        <fullName evidence="3">TIGR03668 family PPOX class F420-dependent oxidoreductase</fullName>
    </submittedName>
</protein>
<dbReference type="Proteomes" id="UP001165685">
    <property type="component" value="Unassembled WGS sequence"/>
</dbReference>
<dbReference type="EMBL" id="JAQFWP010000005">
    <property type="protein sequence ID" value="MDA2803677.1"/>
    <property type="molecule type" value="Genomic_DNA"/>
</dbReference>
<dbReference type="InterPro" id="IPR012349">
    <property type="entry name" value="Split_barrel_FMN-bd"/>
</dbReference>
<keyword evidence="1" id="KW-0560">Oxidoreductase</keyword>
<name>A0ABT4TG48_9ACTN</name>
<dbReference type="InterPro" id="IPR019967">
    <property type="entry name" value="F420-dep_enz_PPOX_Rv0121"/>
</dbReference>
<dbReference type="PANTHER" id="PTHR35176:SF2">
    <property type="entry name" value="F420H(2)-DEPENDENT REDUCTASE RV1155"/>
    <property type="match status" value="1"/>
</dbReference>
<dbReference type="Pfam" id="PF01243">
    <property type="entry name" value="PNPOx_N"/>
    <property type="match status" value="1"/>
</dbReference>
<sequence>MRWTSERARKAFMESRVARLSTVSADGRPHCVPVTFAVDRDTVVIAVDHKPKSTVNVKRLANIRQNPKVCLLVDVYSDDWSQLWWARADGTAQVVSEGEEREHALDLLEARYAQYSGRRPEGPVILIRVARWSGWSFR</sequence>
<accession>A0ABT4TG48</accession>
<dbReference type="Gene3D" id="2.30.110.10">
    <property type="entry name" value="Electron Transport, Fmn-binding Protein, Chain A"/>
    <property type="match status" value="1"/>
</dbReference>
<dbReference type="InterPro" id="IPR011576">
    <property type="entry name" value="Pyridox_Oxase_N"/>
</dbReference>
<evidence type="ECO:0000259" key="2">
    <source>
        <dbReference type="Pfam" id="PF01243"/>
    </source>
</evidence>
<dbReference type="NCBIfam" id="TIGR03668">
    <property type="entry name" value="Rv0121_F420"/>
    <property type="match status" value="1"/>
</dbReference>
<gene>
    <name evidence="3" type="ORF">O4U47_04070</name>
</gene>
<keyword evidence="4" id="KW-1185">Reference proteome</keyword>
<dbReference type="InterPro" id="IPR052019">
    <property type="entry name" value="F420H2_bilvrd_red/Heme_oxyg"/>
</dbReference>
<comment type="caution">
    <text evidence="3">The sequence shown here is derived from an EMBL/GenBank/DDBJ whole genome shotgun (WGS) entry which is preliminary data.</text>
</comment>
<evidence type="ECO:0000313" key="3">
    <source>
        <dbReference type="EMBL" id="MDA2803677.1"/>
    </source>
</evidence>
<evidence type="ECO:0000313" key="4">
    <source>
        <dbReference type="Proteomes" id="UP001165685"/>
    </source>
</evidence>
<proteinExistence type="predicted"/>
<feature type="domain" description="Pyridoxamine 5'-phosphate oxidase N-terminal" evidence="2">
    <location>
        <begin position="6"/>
        <end position="135"/>
    </location>
</feature>
<dbReference type="PANTHER" id="PTHR35176">
    <property type="entry name" value="HEME OXYGENASE HI_0854-RELATED"/>
    <property type="match status" value="1"/>
</dbReference>
<evidence type="ECO:0000256" key="1">
    <source>
        <dbReference type="ARBA" id="ARBA00023002"/>
    </source>
</evidence>
<dbReference type="SUPFAM" id="SSF50475">
    <property type="entry name" value="FMN-binding split barrel"/>
    <property type="match status" value="1"/>
</dbReference>
<dbReference type="RefSeq" id="WP_270676169.1">
    <property type="nucleotide sequence ID" value="NZ_JAQFWP010000005.1"/>
</dbReference>
<reference evidence="3" key="1">
    <citation type="submission" date="2023-01" db="EMBL/GenBank/DDBJ databases">
        <title>Draft genome sequence of Nocardiopsis sp. LSu2-4 isolated from halophytes.</title>
        <authorList>
            <person name="Duangmal K."/>
            <person name="Chantavorakit T."/>
        </authorList>
    </citation>
    <scope>NUCLEOTIDE SEQUENCE</scope>
    <source>
        <strain evidence="3">LSu2-4</strain>
    </source>
</reference>
<organism evidence="3 4">
    <name type="scientific">Nocardiopsis suaedae</name>
    <dbReference type="NCBI Taxonomy" id="3018444"/>
    <lineage>
        <taxon>Bacteria</taxon>
        <taxon>Bacillati</taxon>
        <taxon>Actinomycetota</taxon>
        <taxon>Actinomycetes</taxon>
        <taxon>Streptosporangiales</taxon>
        <taxon>Nocardiopsidaceae</taxon>
        <taxon>Nocardiopsis</taxon>
    </lineage>
</organism>